<dbReference type="InterPro" id="IPR041657">
    <property type="entry name" value="HTH_17"/>
</dbReference>
<dbReference type="EMBL" id="VSSQ01000025">
    <property type="protein sequence ID" value="MPL64667.1"/>
    <property type="molecule type" value="Genomic_DNA"/>
</dbReference>
<organism evidence="2">
    <name type="scientific">bioreactor metagenome</name>
    <dbReference type="NCBI Taxonomy" id="1076179"/>
    <lineage>
        <taxon>unclassified sequences</taxon>
        <taxon>metagenomes</taxon>
        <taxon>ecological metagenomes</taxon>
    </lineage>
</organism>
<gene>
    <name evidence="2" type="ORF">SDC9_10324</name>
</gene>
<protein>
    <recommendedName>
        <fullName evidence="1">Helix-turn-helix domain-containing protein</fullName>
    </recommendedName>
</protein>
<dbReference type="GO" id="GO:0003677">
    <property type="term" value="F:DNA binding"/>
    <property type="evidence" value="ECO:0007669"/>
    <property type="project" value="InterPro"/>
</dbReference>
<accession>A0A644TDY8</accession>
<dbReference type="InterPro" id="IPR010093">
    <property type="entry name" value="SinI_DNA-bd"/>
</dbReference>
<dbReference type="Pfam" id="PF12728">
    <property type="entry name" value="HTH_17"/>
    <property type="match status" value="1"/>
</dbReference>
<sequence>MSAPFYSIEDLAGILKLHPKTILRFIHEGKIRAQKIGRSWRISREALKEYSHAELAVPARAVEPVDFGTIGSRMRVSSVIEIDEQNSEEASRLSNTLMAALNCKDPSWGNSRFDWFYYPETRKAKYVLYGTPAFIGEIMLMFSRLAGGQGETS</sequence>
<evidence type="ECO:0000313" key="2">
    <source>
        <dbReference type="EMBL" id="MPL64667.1"/>
    </source>
</evidence>
<dbReference type="NCBIfam" id="TIGR01764">
    <property type="entry name" value="excise"/>
    <property type="match status" value="1"/>
</dbReference>
<dbReference type="AlphaFoldDB" id="A0A644TDY8"/>
<reference evidence="2" key="1">
    <citation type="submission" date="2019-08" db="EMBL/GenBank/DDBJ databases">
        <authorList>
            <person name="Kucharzyk K."/>
            <person name="Murdoch R.W."/>
            <person name="Higgins S."/>
            <person name="Loffler F."/>
        </authorList>
    </citation>
    <scope>NUCLEOTIDE SEQUENCE</scope>
</reference>
<name>A0A644TDY8_9ZZZZ</name>
<evidence type="ECO:0000259" key="1">
    <source>
        <dbReference type="Pfam" id="PF12728"/>
    </source>
</evidence>
<comment type="caution">
    <text evidence="2">The sequence shown here is derived from an EMBL/GenBank/DDBJ whole genome shotgun (WGS) entry which is preliminary data.</text>
</comment>
<feature type="domain" description="Helix-turn-helix" evidence="1">
    <location>
        <begin position="5"/>
        <end position="50"/>
    </location>
</feature>
<proteinExistence type="predicted"/>